<evidence type="ECO:0000259" key="2">
    <source>
        <dbReference type="Pfam" id="PF01364"/>
    </source>
</evidence>
<keyword evidence="1" id="KW-0732">Signal</keyword>
<dbReference type="InterPro" id="IPR026444">
    <property type="entry name" value="Secre_tail"/>
</dbReference>
<dbReference type="Pfam" id="PF13860">
    <property type="entry name" value="FlgD_ig"/>
    <property type="match status" value="1"/>
</dbReference>
<dbReference type="GO" id="GO:0004197">
    <property type="term" value="F:cysteine-type endopeptidase activity"/>
    <property type="evidence" value="ECO:0007669"/>
    <property type="project" value="InterPro"/>
</dbReference>
<dbReference type="EMBL" id="JARGDL010000007">
    <property type="protein sequence ID" value="MDF1611840.1"/>
    <property type="molecule type" value="Genomic_DNA"/>
</dbReference>
<feature type="domain" description="Gingipain propeptide" evidence="3">
    <location>
        <begin position="21"/>
        <end position="195"/>
    </location>
</feature>
<feature type="domain" description="FlgD/Vpr Ig-like" evidence="4">
    <location>
        <begin position="1235"/>
        <end position="1295"/>
    </location>
</feature>
<name>A0AAE3P062_9BACT</name>
<evidence type="ECO:0000313" key="5">
    <source>
        <dbReference type="EMBL" id="MDF1611840.1"/>
    </source>
</evidence>
<feature type="domain" description="Gingipain" evidence="2">
    <location>
        <begin position="595"/>
        <end position="960"/>
    </location>
</feature>
<sequence>MKTRFSLMFLFFVLNLVYSQDLRVISSNQNFLILEYHPTIKDTIITNISGRSFTKFEIPGTRIENAKEFGMPQLQVKLFNIGVPSEFGNTIEILSSNFKSFTGDYLPNPKIQKDSSLTKEVEFVSNNYNSFSLSEIVQFGDFGLTRNLPVQTIKIYPVVFEPNSKSIKVLDYVKIKINFGNASTKKVKINENFLSSLVINWDVAQFWGEEIKSLNKISNSVLANGPWFRFEVSDEGIYKIDRTFLQNLGVDINSVDPRTIKIYNNGGLNLPENYNSYKNEGLIENAILFVGESDGKIDAADYILFYGRGTEVWSYNSNTKTISRSKNPYTKKNYYWLTFGGSNGKRMNEKQSLNVQNAFQQTSTFGYKSYDKDSVNIGKSGREYFGDVIDATSKSKTFISTLNGVIPNSKINYSLRTINVSTSTIPLKVEESGTQIYSTNIYGISDYEYGIDDFAKFSYQGNLTDERSVLKISHSSGSISAKVFLDFFEIVYQRYLRAAGDNFILFAKDTTATVEYTITNFSSTSIQAFDVTNFSNVKIITNATTSGGQIKFQSNEVKNSPSKYFIVSANGFKVPTGGTKIDNMNIRGNVAGSEMIVIAPKDFKAQAERYVKYRSSESPNKLSTQVFYIDEIFNEFSCGMIDPMALRDFLKYAFENWQIKPFYVLLFGDATYDYLNTVRDNKNFILPYETENSISAISSYPSDDYFVRISGNDLKPDLAIGRLTIQSAKEADNAIDKIINYETVQSKGDWRNTITLVADDGPAGLGIDNGSLHTAQSENLANRILPKFLYQKKIYLVAYPTVFVGLGRRKPDVNKAIIDAINEGTLLINYVGHGSPELWADENVFVKTTTVPQLKNSNYFFVTAATCDFGWYDDPAIQSSAETMLNLQNAGSILTYTASRVVYSNYNAILNDSLYTNLFRVKDNGLPARVGLSYFMTKQYMIDKENDEKYHLFGDPAIRMNMPVLPISIDSINGKSSKELNQISALSNVKIKGSVKTIDGKINPTNGEVVLSVFDSEKGIYYQEMDYTVKQQGGLIFKGRASVNNGIFETDFVVPKDISYENKNGKIVAYFANNQIDGVGFNNNFTVGGTNPNAIDDKKGPEIEIFFDNENFTSSYLVNPSFTLIVKLKDQTGLNTTGSGIGHKLEAILNNDITNAIDLSNNFVGDLNSGGKSGVVKYNFTNLVPGDYDLKIKAWDVFNNLSTQEANFTVVSNENGIVLRDVYNYPNPFSSFTTFTFQHNYSSTINCKIKIYTIAGRLIKTIEENDIFNKYVRIDWDGRDEDGNQIANGTYFYKLIVESNDGSFKQSIIGKLAVVK</sequence>
<dbReference type="NCBIfam" id="NF033707">
    <property type="entry name" value="T9SS_sortase"/>
    <property type="match status" value="1"/>
</dbReference>
<evidence type="ECO:0000256" key="1">
    <source>
        <dbReference type="ARBA" id="ARBA00022729"/>
    </source>
</evidence>
<dbReference type="Pfam" id="PF08126">
    <property type="entry name" value="Propeptide_C25"/>
    <property type="match status" value="1"/>
</dbReference>
<dbReference type="InterPro" id="IPR029030">
    <property type="entry name" value="Caspase-like_dom_sf"/>
</dbReference>
<evidence type="ECO:0000259" key="3">
    <source>
        <dbReference type="Pfam" id="PF08126"/>
    </source>
</evidence>
<reference evidence="5" key="1">
    <citation type="submission" date="2023-03" db="EMBL/GenBank/DDBJ databases">
        <title>Stygiobacter electus gen. nov., sp. nov., facultatively anaerobic thermotolerant bacterium of the class Ignavibacteria from a well of Yessentuki mineral water deposit.</title>
        <authorList>
            <person name="Podosokorskaya O.A."/>
            <person name="Elcheninov A.G."/>
            <person name="Petrova N.F."/>
            <person name="Zavarzina D.G."/>
            <person name="Kublanov I.V."/>
            <person name="Merkel A.Y."/>
        </authorList>
    </citation>
    <scope>NUCLEOTIDE SEQUENCE</scope>
    <source>
        <strain evidence="5">09-Me</strain>
    </source>
</reference>
<proteinExistence type="predicted"/>
<dbReference type="Gene3D" id="2.60.40.3800">
    <property type="match status" value="1"/>
</dbReference>
<dbReference type="SUPFAM" id="SSF52129">
    <property type="entry name" value="Caspase-like"/>
    <property type="match status" value="1"/>
</dbReference>
<dbReference type="Gene3D" id="3.40.50.1460">
    <property type="match status" value="1"/>
</dbReference>
<organism evidence="5 6">
    <name type="scientific">Stygiobacter electus</name>
    <dbReference type="NCBI Taxonomy" id="3032292"/>
    <lineage>
        <taxon>Bacteria</taxon>
        <taxon>Pseudomonadati</taxon>
        <taxon>Ignavibacteriota</taxon>
        <taxon>Ignavibacteria</taxon>
        <taxon>Ignavibacteriales</taxon>
        <taxon>Melioribacteraceae</taxon>
        <taxon>Stygiobacter</taxon>
    </lineage>
</organism>
<evidence type="ECO:0000313" key="6">
    <source>
        <dbReference type="Proteomes" id="UP001221302"/>
    </source>
</evidence>
<dbReference type="GO" id="GO:0006508">
    <property type="term" value="P:proteolysis"/>
    <property type="evidence" value="ECO:0007669"/>
    <property type="project" value="InterPro"/>
</dbReference>
<dbReference type="RefSeq" id="WP_321535606.1">
    <property type="nucleotide sequence ID" value="NZ_JARGDL010000007.1"/>
</dbReference>
<gene>
    <name evidence="5" type="primary">porU</name>
    <name evidence="5" type="ORF">P0M35_06740</name>
</gene>
<dbReference type="Pfam" id="PF01364">
    <property type="entry name" value="Peptidase_C25"/>
    <property type="match status" value="1"/>
</dbReference>
<dbReference type="NCBIfam" id="TIGR04183">
    <property type="entry name" value="Por_Secre_tail"/>
    <property type="match status" value="1"/>
</dbReference>
<keyword evidence="6" id="KW-1185">Reference proteome</keyword>
<dbReference type="Gene3D" id="3.40.50.10390">
    <property type="entry name" value="Gingipain r, domain 1"/>
    <property type="match status" value="1"/>
</dbReference>
<dbReference type="InterPro" id="IPR038490">
    <property type="entry name" value="Gingipain_propep_sf"/>
</dbReference>
<comment type="caution">
    <text evidence="5">The sequence shown here is derived from an EMBL/GenBank/DDBJ whole genome shotgun (WGS) entry which is preliminary data.</text>
</comment>
<protein>
    <submittedName>
        <fullName evidence="5">Type IX secretion system sortase PorU</fullName>
    </submittedName>
</protein>
<accession>A0AAE3P062</accession>
<dbReference type="InterPro" id="IPR025965">
    <property type="entry name" value="FlgD/Vpr_Ig-like"/>
</dbReference>
<dbReference type="CDD" id="cd02258">
    <property type="entry name" value="Peptidase_C25_N"/>
    <property type="match status" value="1"/>
</dbReference>
<dbReference type="InterPro" id="IPR001769">
    <property type="entry name" value="Gingipain"/>
</dbReference>
<dbReference type="InterPro" id="IPR029031">
    <property type="entry name" value="Gingipain_N_sf"/>
</dbReference>
<dbReference type="InterPro" id="IPR012600">
    <property type="entry name" value="Propeptide_C25"/>
</dbReference>
<dbReference type="Gene3D" id="2.60.40.4070">
    <property type="match status" value="1"/>
</dbReference>
<dbReference type="Proteomes" id="UP001221302">
    <property type="component" value="Unassembled WGS sequence"/>
</dbReference>
<evidence type="ECO:0000259" key="4">
    <source>
        <dbReference type="Pfam" id="PF13860"/>
    </source>
</evidence>